<feature type="transmembrane region" description="Helical" evidence="1">
    <location>
        <begin position="7"/>
        <end position="24"/>
    </location>
</feature>
<accession>A0A382KJX8</accession>
<gene>
    <name evidence="2" type="ORF">METZ01_LOCUS278078</name>
</gene>
<name>A0A382KJX8_9ZZZZ</name>
<reference evidence="2" key="1">
    <citation type="submission" date="2018-05" db="EMBL/GenBank/DDBJ databases">
        <authorList>
            <person name="Lanie J.A."/>
            <person name="Ng W.-L."/>
            <person name="Kazmierczak K.M."/>
            <person name="Andrzejewski T.M."/>
            <person name="Davidsen T.M."/>
            <person name="Wayne K.J."/>
            <person name="Tettelin H."/>
            <person name="Glass J.I."/>
            <person name="Rusch D."/>
            <person name="Podicherti R."/>
            <person name="Tsui H.-C.T."/>
            <person name="Winkler M.E."/>
        </authorList>
    </citation>
    <scope>NUCLEOTIDE SEQUENCE</scope>
</reference>
<sequence>SRAVVPAIGFAAAYYLVMCSIFGMDKGVCIVGAASFGIAVFVGLSLLYRK</sequence>
<keyword evidence="1" id="KW-0812">Transmembrane</keyword>
<organism evidence="2">
    <name type="scientific">marine metagenome</name>
    <dbReference type="NCBI Taxonomy" id="408172"/>
    <lineage>
        <taxon>unclassified sequences</taxon>
        <taxon>metagenomes</taxon>
        <taxon>ecological metagenomes</taxon>
    </lineage>
</organism>
<feature type="non-terminal residue" evidence="2">
    <location>
        <position position="1"/>
    </location>
</feature>
<evidence type="ECO:0000256" key="1">
    <source>
        <dbReference type="SAM" id="Phobius"/>
    </source>
</evidence>
<dbReference type="AlphaFoldDB" id="A0A382KJX8"/>
<proteinExistence type="predicted"/>
<dbReference type="EMBL" id="UINC01081406">
    <property type="protein sequence ID" value="SVC25224.1"/>
    <property type="molecule type" value="Genomic_DNA"/>
</dbReference>
<keyword evidence="1" id="KW-1133">Transmembrane helix</keyword>
<feature type="transmembrane region" description="Helical" evidence="1">
    <location>
        <begin position="30"/>
        <end position="48"/>
    </location>
</feature>
<protein>
    <submittedName>
        <fullName evidence="2">Uncharacterized protein</fullName>
    </submittedName>
</protein>
<evidence type="ECO:0000313" key="2">
    <source>
        <dbReference type="EMBL" id="SVC25224.1"/>
    </source>
</evidence>
<keyword evidence="1" id="KW-0472">Membrane</keyword>